<feature type="non-terminal residue" evidence="1">
    <location>
        <position position="1"/>
    </location>
</feature>
<dbReference type="Proteomes" id="UP000663845">
    <property type="component" value="Unassembled WGS sequence"/>
</dbReference>
<comment type="caution">
    <text evidence="1">The sequence shown here is derived from an EMBL/GenBank/DDBJ whole genome shotgun (WGS) entry which is preliminary data.</text>
</comment>
<sequence>LNKNDPVELTPLELCTLRNEFVLLRSLFGIVGESFVLMNSDIIDNINSPHLVSRLSSSSTNTITPSNGIKRRRKKQYILCFYF</sequence>
<name>A0A815YIZ5_9BILA</name>
<proteinExistence type="predicted"/>
<dbReference type="AlphaFoldDB" id="A0A815YIZ5"/>
<organism evidence="1 2">
    <name type="scientific">Adineta steineri</name>
    <dbReference type="NCBI Taxonomy" id="433720"/>
    <lineage>
        <taxon>Eukaryota</taxon>
        <taxon>Metazoa</taxon>
        <taxon>Spiralia</taxon>
        <taxon>Gnathifera</taxon>
        <taxon>Rotifera</taxon>
        <taxon>Eurotatoria</taxon>
        <taxon>Bdelloidea</taxon>
        <taxon>Adinetida</taxon>
        <taxon>Adinetidae</taxon>
        <taxon>Adineta</taxon>
    </lineage>
</organism>
<accession>A0A815YIZ5</accession>
<gene>
    <name evidence="1" type="ORF">JYZ213_LOCUS47314</name>
</gene>
<protein>
    <submittedName>
        <fullName evidence="1">Uncharacterized protein</fullName>
    </submittedName>
</protein>
<evidence type="ECO:0000313" key="1">
    <source>
        <dbReference type="EMBL" id="CAF1570366.1"/>
    </source>
</evidence>
<reference evidence="1" key="1">
    <citation type="submission" date="2021-02" db="EMBL/GenBank/DDBJ databases">
        <authorList>
            <person name="Nowell W R."/>
        </authorList>
    </citation>
    <scope>NUCLEOTIDE SEQUENCE</scope>
</reference>
<dbReference type="EMBL" id="CAJNOG010008929">
    <property type="protein sequence ID" value="CAF1570366.1"/>
    <property type="molecule type" value="Genomic_DNA"/>
</dbReference>
<evidence type="ECO:0000313" key="2">
    <source>
        <dbReference type="Proteomes" id="UP000663845"/>
    </source>
</evidence>